<dbReference type="RefSeq" id="WP_377529481.1">
    <property type="nucleotide sequence ID" value="NZ_JAFFQR010000011.1"/>
</dbReference>
<accession>A0ABW4DJJ3</accession>
<reference evidence="2" key="1">
    <citation type="journal article" date="2019" name="Int. J. Syst. Evol. Microbiol.">
        <title>The Global Catalogue of Microorganisms (GCM) 10K type strain sequencing project: providing services to taxonomists for standard genome sequencing and annotation.</title>
        <authorList>
            <consortium name="The Broad Institute Genomics Platform"/>
            <consortium name="The Broad Institute Genome Sequencing Center for Infectious Disease"/>
            <person name="Wu L."/>
            <person name="Ma J."/>
        </authorList>
    </citation>
    <scope>NUCLEOTIDE SEQUENCE [LARGE SCALE GENOMIC DNA]</scope>
    <source>
        <strain evidence="2">CCM 9147</strain>
    </source>
</reference>
<organism evidence="1 2">
    <name type="scientific">Paenibacillus farraposensis</name>
    <dbReference type="NCBI Taxonomy" id="2807095"/>
    <lineage>
        <taxon>Bacteria</taxon>
        <taxon>Bacillati</taxon>
        <taxon>Bacillota</taxon>
        <taxon>Bacilli</taxon>
        <taxon>Bacillales</taxon>
        <taxon>Paenibacillaceae</taxon>
        <taxon>Paenibacillus</taxon>
    </lineage>
</organism>
<dbReference type="GO" id="GO:0008168">
    <property type="term" value="F:methyltransferase activity"/>
    <property type="evidence" value="ECO:0007669"/>
    <property type="project" value="UniProtKB-KW"/>
</dbReference>
<protein>
    <submittedName>
        <fullName evidence="1">Class I SAM-dependent methyltransferase</fullName>
        <ecNumber evidence="1">2.1.1.-</ecNumber>
    </submittedName>
</protein>
<name>A0ABW4DJJ3_9BACL</name>
<dbReference type="EC" id="2.1.1.-" evidence="1"/>
<dbReference type="PANTHER" id="PTHR45036:SF1">
    <property type="entry name" value="METHYLTRANSFERASE LIKE 7A"/>
    <property type="match status" value="1"/>
</dbReference>
<dbReference type="Pfam" id="PF13489">
    <property type="entry name" value="Methyltransf_23"/>
    <property type="match status" value="1"/>
</dbReference>
<proteinExistence type="predicted"/>
<gene>
    <name evidence="1" type="ORF">ACFQ5D_17140</name>
</gene>
<dbReference type="GO" id="GO:0032259">
    <property type="term" value="P:methylation"/>
    <property type="evidence" value="ECO:0007669"/>
    <property type="project" value="UniProtKB-KW"/>
</dbReference>
<comment type="caution">
    <text evidence="1">The sequence shown here is derived from an EMBL/GenBank/DDBJ whole genome shotgun (WGS) entry which is preliminary data.</text>
</comment>
<dbReference type="InterPro" id="IPR052356">
    <property type="entry name" value="Thiol_S-MT"/>
</dbReference>
<keyword evidence="1" id="KW-0489">Methyltransferase</keyword>
<keyword evidence="2" id="KW-1185">Reference proteome</keyword>
<keyword evidence="1" id="KW-0808">Transferase</keyword>
<dbReference type="SUPFAM" id="SSF53335">
    <property type="entry name" value="S-adenosyl-L-methionine-dependent methyltransferases"/>
    <property type="match status" value="1"/>
</dbReference>
<dbReference type="PANTHER" id="PTHR45036">
    <property type="entry name" value="METHYLTRANSFERASE LIKE 7B"/>
    <property type="match status" value="1"/>
</dbReference>
<dbReference type="EMBL" id="JBHTNZ010000027">
    <property type="protein sequence ID" value="MFD1463075.1"/>
    <property type="molecule type" value="Genomic_DNA"/>
</dbReference>
<evidence type="ECO:0000313" key="2">
    <source>
        <dbReference type="Proteomes" id="UP001597340"/>
    </source>
</evidence>
<dbReference type="Proteomes" id="UP001597340">
    <property type="component" value="Unassembled WGS sequence"/>
</dbReference>
<dbReference type="InterPro" id="IPR029063">
    <property type="entry name" value="SAM-dependent_MTases_sf"/>
</dbReference>
<evidence type="ECO:0000313" key="1">
    <source>
        <dbReference type="EMBL" id="MFD1463075.1"/>
    </source>
</evidence>
<dbReference type="Gene3D" id="3.40.50.150">
    <property type="entry name" value="Vaccinia Virus protein VP39"/>
    <property type="match status" value="1"/>
</dbReference>
<sequence>MNFSDQSYDTIVSTLSFCSYDNPSMVLAKINRWCRPNGQILFMEHGISSNLAISAIQKALNPLLYRTWMSQYKEHFRTDSGVRY</sequence>